<dbReference type="OrthoDB" id="247330at2"/>
<dbReference type="Proteomes" id="UP000269115">
    <property type="component" value="Unassembled WGS sequence"/>
</dbReference>
<evidence type="ECO:0008006" key="3">
    <source>
        <dbReference type="Google" id="ProtNLM"/>
    </source>
</evidence>
<proteinExistence type="predicted"/>
<reference evidence="1 2" key="1">
    <citation type="submission" date="2018-11" db="EMBL/GenBank/DDBJ databases">
        <title>Genomic analyses of the natural microbiome of Caenorhabditis elegans.</title>
        <authorList>
            <person name="Samuel B."/>
        </authorList>
    </citation>
    <scope>NUCLEOTIDE SEQUENCE [LARGE SCALE GENOMIC DNA]</scope>
    <source>
        <strain evidence="1 2">BIGb0473</strain>
    </source>
</reference>
<accession>A0A9X8HJU7</accession>
<dbReference type="AlphaFoldDB" id="A0A9X8HJU7"/>
<organism evidence="1 2">
    <name type="scientific">Pseudomonas putida</name>
    <name type="common">Arthrobacter siderocapsulatus</name>
    <dbReference type="NCBI Taxonomy" id="303"/>
    <lineage>
        <taxon>Bacteria</taxon>
        <taxon>Pseudomonadati</taxon>
        <taxon>Pseudomonadota</taxon>
        <taxon>Gammaproteobacteria</taxon>
        <taxon>Pseudomonadales</taxon>
        <taxon>Pseudomonadaceae</taxon>
        <taxon>Pseudomonas</taxon>
    </lineage>
</organism>
<comment type="caution">
    <text evidence="1">The sequence shown here is derived from an EMBL/GenBank/DDBJ whole genome shotgun (WGS) entry which is preliminary data.</text>
</comment>
<sequence>MSHYLERALTSLRTIGINFIQPVQDAPVLVLLDRVAHYDTTKVTSIATVLQQATSFNSMVREQIEGMDISTRFMDITQSFTSIREDAAAMAGWMDDGRLDAMEKIKLTWMNVRRGSIPSRFADIRENYLKVCKSANDQIARESVILESYMDFRMAMKAAEVEAQQVLAIAGEALQQRTLALNEANARVADAESAEPAARAALELGRDEAVRALQDEDKRYQIIKDIADDLKVGYNTAEMVFARINQVHVIKERQYQRMVSFFSTNEVVLTGLAVSFTANSGLAEATHTLNATTDGISQGLESLGSTGNQQLEAAVKASYGSTIKVDSVRALADATLSFQTDMKQMADTYRAESSNAARDIAEAVEEAKRKFAALLTKAA</sequence>
<dbReference type="GeneID" id="87479662"/>
<name>A0A9X8HJU7_PSEPU</name>
<protein>
    <recommendedName>
        <fullName evidence="3">Merozoite surface protein 3b</fullName>
    </recommendedName>
</protein>
<dbReference type="RefSeq" id="WP_043860401.1">
    <property type="nucleotide sequence ID" value="NZ_LKGZ01000034.1"/>
</dbReference>
<gene>
    <name evidence="1" type="ORF">EDF85_2579</name>
</gene>
<evidence type="ECO:0000313" key="2">
    <source>
        <dbReference type="Proteomes" id="UP000269115"/>
    </source>
</evidence>
<dbReference type="EMBL" id="RJUR01000013">
    <property type="protein sequence ID" value="ROQ49794.1"/>
    <property type="molecule type" value="Genomic_DNA"/>
</dbReference>
<evidence type="ECO:0000313" key="1">
    <source>
        <dbReference type="EMBL" id="ROQ49794.1"/>
    </source>
</evidence>